<reference evidence="4" key="1">
    <citation type="submission" date="2017-05" db="EMBL/GenBank/DDBJ databases">
        <authorList>
            <person name="Rodrigo-Torres L."/>
            <person name="Arahal R. D."/>
            <person name="Lucena T."/>
        </authorList>
    </citation>
    <scope>NUCLEOTIDE SEQUENCE [LARGE SCALE GENOMIC DNA]</scope>
    <source>
        <strain evidence="4">CECT 8868</strain>
    </source>
</reference>
<proteinExistence type="predicted"/>
<feature type="transmembrane region" description="Helical" evidence="2">
    <location>
        <begin position="228"/>
        <end position="249"/>
    </location>
</feature>
<dbReference type="RefSeq" id="WP_093997652.1">
    <property type="nucleotide sequence ID" value="NZ_FXYD01000008.1"/>
</dbReference>
<sequence length="420" mass="45357">MDPLILYPSQDRLKVAMIAAAVMVGLPFLIGSVGLGVFIPFYSTLALFAMGGGVVLFINVMKMKARKEPTFAADAMGFSIRGGRKQSWDEFKGADTYPFDTAIKLGVGNSALKPNVEIKTLELSGPARLMVEQIEQYAAQAKRAAVMGNSVTLGATRDRRANILPATLEEAVRVLPPEQKAKADETGFLPIELYPGGTGRRNALIGAGGALFFALQLGTWTRADSLPYLMWVFLGLAVMTIVPTILTFVQPVPSFAADREGFSVKGKPKKGWDEFKGVKVQTVRYLFFPLAKNVIIKTGKTVLGRSYSISRVHQSGPAEEMAAEIAAYARAAQLAPAPRVAHADVRMEAPRPVQQPVFAPEAVRPEPLHDFGLRPKQPQSAAQPVTKQSDPLMARVQGAGGAIESVPSLGERIFGRRKVI</sequence>
<name>A0A238KS44_9RHOB</name>
<evidence type="ECO:0000313" key="3">
    <source>
        <dbReference type="EMBL" id="SMX45507.1"/>
    </source>
</evidence>
<evidence type="ECO:0000256" key="2">
    <source>
        <dbReference type="SAM" id="Phobius"/>
    </source>
</evidence>
<evidence type="ECO:0000256" key="1">
    <source>
        <dbReference type="SAM" id="MobiDB-lite"/>
    </source>
</evidence>
<feature type="transmembrane region" description="Helical" evidence="2">
    <location>
        <begin position="12"/>
        <end position="31"/>
    </location>
</feature>
<feature type="region of interest" description="Disordered" evidence="1">
    <location>
        <begin position="368"/>
        <end position="388"/>
    </location>
</feature>
<dbReference type="AlphaFoldDB" id="A0A238KS44"/>
<dbReference type="EMBL" id="FXYD01000008">
    <property type="protein sequence ID" value="SMX45507.1"/>
    <property type="molecule type" value="Genomic_DNA"/>
</dbReference>
<feature type="transmembrane region" description="Helical" evidence="2">
    <location>
        <begin position="203"/>
        <end position="222"/>
    </location>
</feature>
<protein>
    <submittedName>
        <fullName evidence="3">Uncharacterized protein</fullName>
    </submittedName>
</protein>
<keyword evidence="4" id="KW-1185">Reference proteome</keyword>
<evidence type="ECO:0000313" key="4">
    <source>
        <dbReference type="Proteomes" id="UP000203464"/>
    </source>
</evidence>
<accession>A0A238KS44</accession>
<gene>
    <name evidence="3" type="ORF">OCA8868_03317</name>
</gene>
<keyword evidence="2" id="KW-1133">Transmembrane helix</keyword>
<feature type="transmembrane region" description="Helical" evidence="2">
    <location>
        <begin position="37"/>
        <end position="58"/>
    </location>
</feature>
<dbReference type="OrthoDB" id="9972967at2"/>
<dbReference type="Proteomes" id="UP000203464">
    <property type="component" value="Unassembled WGS sequence"/>
</dbReference>
<feature type="compositionally biased region" description="Polar residues" evidence="1">
    <location>
        <begin position="377"/>
        <end position="388"/>
    </location>
</feature>
<keyword evidence="2" id="KW-0812">Transmembrane</keyword>
<organism evidence="3 4">
    <name type="scientific">Octadecabacter ascidiaceicola</name>
    <dbReference type="NCBI Taxonomy" id="1655543"/>
    <lineage>
        <taxon>Bacteria</taxon>
        <taxon>Pseudomonadati</taxon>
        <taxon>Pseudomonadota</taxon>
        <taxon>Alphaproteobacteria</taxon>
        <taxon>Rhodobacterales</taxon>
        <taxon>Roseobacteraceae</taxon>
        <taxon>Octadecabacter</taxon>
    </lineage>
</organism>
<keyword evidence="2" id="KW-0472">Membrane</keyword>